<dbReference type="Proteomes" id="UP000295444">
    <property type="component" value="Unassembled WGS sequence"/>
</dbReference>
<keyword evidence="2" id="KW-1185">Reference proteome</keyword>
<dbReference type="AlphaFoldDB" id="A0A4R6RSG4"/>
<organism evidence="1 2">
    <name type="scientific">Labedaea rhizosphaerae</name>
    <dbReference type="NCBI Taxonomy" id="598644"/>
    <lineage>
        <taxon>Bacteria</taxon>
        <taxon>Bacillati</taxon>
        <taxon>Actinomycetota</taxon>
        <taxon>Actinomycetes</taxon>
        <taxon>Pseudonocardiales</taxon>
        <taxon>Pseudonocardiaceae</taxon>
        <taxon>Labedaea</taxon>
    </lineage>
</organism>
<name>A0A4R6RSG4_LABRH</name>
<sequence>MITRVAVLPQPPLLVPELVGGPDADAAKLRESCVQVAARLAAAAPDWVAVGAGSAPAALTPADVGTFADFGVDVEVRLGASAEAEPDPSMPLPALIAGWLRGAAGAAEVQVRILAADTPADGCRRYGARLAEEFGGGDPVGLLVLGDGSHRHGERAVGRPDERAGGFDDAVSAALAAADPSALLDIDADLARSLGAAGRVPWQVLAGFAEASGRWQCAGHELAVPFGVAYHLAEWEPVR</sequence>
<reference evidence="1 2" key="1">
    <citation type="submission" date="2019-03" db="EMBL/GenBank/DDBJ databases">
        <title>Genomic Encyclopedia of Type Strains, Phase IV (KMG-IV): sequencing the most valuable type-strain genomes for metagenomic binning, comparative biology and taxonomic classification.</title>
        <authorList>
            <person name="Goeker M."/>
        </authorList>
    </citation>
    <scope>NUCLEOTIDE SEQUENCE [LARGE SCALE GENOMIC DNA]</scope>
    <source>
        <strain evidence="1 2">DSM 45361</strain>
    </source>
</reference>
<evidence type="ECO:0000313" key="1">
    <source>
        <dbReference type="EMBL" id="TDP89195.1"/>
    </source>
</evidence>
<dbReference type="Gene3D" id="3.40.830.10">
    <property type="entry name" value="LigB-like"/>
    <property type="match status" value="1"/>
</dbReference>
<dbReference type="EMBL" id="SNXZ01000014">
    <property type="protein sequence ID" value="TDP89195.1"/>
    <property type="molecule type" value="Genomic_DNA"/>
</dbReference>
<gene>
    <name evidence="1" type="ORF">EV186_11419</name>
</gene>
<proteinExistence type="predicted"/>
<comment type="caution">
    <text evidence="1">The sequence shown here is derived from an EMBL/GenBank/DDBJ whole genome shotgun (WGS) entry which is preliminary data.</text>
</comment>
<evidence type="ECO:0000313" key="2">
    <source>
        <dbReference type="Proteomes" id="UP000295444"/>
    </source>
</evidence>
<dbReference type="RefSeq" id="WP_133854405.1">
    <property type="nucleotide sequence ID" value="NZ_SNXZ01000014.1"/>
</dbReference>
<evidence type="ECO:0008006" key="3">
    <source>
        <dbReference type="Google" id="ProtNLM"/>
    </source>
</evidence>
<protein>
    <recommendedName>
        <fullName evidence="3">Catalytic LigB subunit of aromatic ring-opening dioxygenase</fullName>
    </recommendedName>
</protein>
<accession>A0A4R6RSG4</accession>
<dbReference type="OrthoDB" id="4543339at2"/>